<dbReference type="EMBL" id="JALLAZ020001822">
    <property type="protein sequence ID" value="KAL3762634.1"/>
    <property type="molecule type" value="Genomic_DNA"/>
</dbReference>
<evidence type="ECO:0000259" key="2">
    <source>
        <dbReference type="Pfam" id="PF13383"/>
    </source>
</evidence>
<dbReference type="Proteomes" id="UP001530315">
    <property type="component" value="Unassembled WGS sequence"/>
</dbReference>
<dbReference type="InterPro" id="IPR026913">
    <property type="entry name" value="METTL24"/>
</dbReference>
<evidence type="ECO:0000313" key="4">
    <source>
        <dbReference type="Proteomes" id="UP001530315"/>
    </source>
</evidence>
<gene>
    <name evidence="3" type="ORF">ACHAW5_001227</name>
</gene>
<feature type="region of interest" description="Disordered" evidence="1">
    <location>
        <begin position="63"/>
        <end position="82"/>
    </location>
</feature>
<protein>
    <recommendedName>
        <fullName evidence="2">Methyltransferase domain-containing protein</fullName>
    </recommendedName>
</protein>
<proteinExistence type="predicted"/>
<dbReference type="InterPro" id="IPR025714">
    <property type="entry name" value="Methyltranfer_dom"/>
</dbReference>
<keyword evidence="4" id="KW-1185">Reference proteome</keyword>
<feature type="region of interest" description="Disordered" evidence="1">
    <location>
        <begin position="1"/>
        <end position="30"/>
    </location>
</feature>
<reference evidence="3 4" key="1">
    <citation type="submission" date="2024-10" db="EMBL/GenBank/DDBJ databases">
        <title>Updated reference genomes for cyclostephanoid diatoms.</title>
        <authorList>
            <person name="Roberts W.R."/>
            <person name="Alverson A.J."/>
        </authorList>
    </citation>
    <scope>NUCLEOTIDE SEQUENCE [LARGE SCALE GENOMIC DNA]</scope>
    <source>
        <strain evidence="3 4">AJA276-08</strain>
    </source>
</reference>
<comment type="caution">
    <text evidence="3">The sequence shown here is derived from an EMBL/GenBank/DDBJ whole genome shotgun (WGS) entry which is preliminary data.</text>
</comment>
<dbReference type="Pfam" id="PF13383">
    <property type="entry name" value="Methyltransf_22"/>
    <property type="match status" value="1"/>
</dbReference>
<evidence type="ECO:0000313" key="3">
    <source>
        <dbReference type="EMBL" id="KAL3762634.1"/>
    </source>
</evidence>
<feature type="compositionally biased region" description="Basic and acidic residues" evidence="1">
    <location>
        <begin position="64"/>
        <end position="75"/>
    </location>
</feature>
<dbReference type="AlphaFoldDB" id="A0ABD3MF44"/>
<name>A0ABD3MF44_9STRA</name>
<organism evidence="3 4">
    <name type="scientific">Stephanodiscus triporus</name>
    <dbReference type="NCBI Taxonomy" id="2934178"/>
    <lineage>
        <taxon>Eukaryota</taxon>
        <taxon>Sar</taxon>
        <taxon>Stramenopiles</taxon>
        <taxon>Ochrophyta</taxon>
        <taxon>Bacillariophyta</taxon>
        <taxon>Coscinodiscophyceae</taxon>
        <taxon>Thalassiosirophycidae</taxon>
        <taxon>Stephanodiscales</taxon>
        <taxon>Stephanodiscaceae</taxon>
        <taxon>Stephanodiscus</taxon>
    </lineage>
</organism>
<feature type="domain" description="Methyltransferase" evidence="2">
    <location>
        <begin position="125"/>
        <end position="362"/>
    </location>
</feature>
<accession>A0ABD3MF44</accession>
<dbReference type="PANTHER" id="PTHR32026">
    <property type="entry name" value="METHYLTRANSFERASE-LIKE PROTEIN 24"/>
    <property type="match status" value="1"/>
</dbReference>
<sequence length="382" mass="41700">MIPQEAPGAGTDVQDDSQGRNTPAPADNSSNVSSAFAANVHAANYSRGVLAVLSLTVVARLSSGRREGGGDDGPRRGGGGGAVYSSVMYGARDGGGGVSSRNPSCERILDELDDRNDQRRTPRLKGRDRGWTGKFLFDLYEPEATCFSEERFGSESEERYDAFGDGPKFICGVDIIAQKAEAEGCLVYSVGSNNDIRFEKAVHTHMQGCEIITFDPTLEPEDFIGGEYATFYPWGLGTDGGMEGKTMKGRSNFGIRKSFETVMKDLGHEHRTIDILKIDCEGCEYAAMPPFFDLISSGKASVNQVLIELHVPWHDNSTGVDGRSQILYDFFLAADRAKFRVTHKERNHWGCEGSRCVEFAFVNERFLRDANGAIICPAVGDN</sequence>
<dbReference type="PANTHER" id="PTHR32026:SF10">
    <property type="entry name" value="METHYLTRANSFERASE-LIKE PROTEIN 24-RELATED"/>
    <property type="match status" value="1"/>
</dbReference>
<evidence type="ECO:0000256" key="1">
    <source>
        <dbReference type="SAM" id="MobiDB-lite"/>
    </source>
</evidence>